<dbReference type="NCBIfam" id="TIGR02081">
    <property type="entry name" value="metW"/>
    <property type="match status" value="1"/>
</dbReference>
<dbReference type="Pfam" id="PF07021">
    <property type="entry name" value="MetW"/>
    <property type="match status" value="1"/>
</dbReference>
<dbReference type="SUPFAM" id="SSF53335">
    <property type="entry name" value="S-adenosyl-L-methionine-dependent methyltransferases"/>
    <property type="match status" value="1"/>
</dbReference>
<dbReference type="CDD" id="cd02440">
    <property type="entry name" value="AdoMet_MTases"/>
    <property type="match status" value="1"/>
</dbReference>
<dbReference type="Proteomes" id="UP000781958">
    <property type="component" value="Unassembled WGS sequence"/>
</dbReference>
<dbReference type="PANTHER" id="PTHR43861">
    <property type="entry name" value="TRANS-ACONITATE 2-METHYLTRANSFERASE-RELATED"/>
    <property type="match status" value="1"/>
</dbReference>
<dbReference type="InterPro" id="IPR029063">
    <property type="entry name" value="SAM-dependent_MTases_sf"/>
</dbReference>
<evidence type="ECO:0000313" key="2">
    <source>
        <dbReference type="Proteomes" id="UP000781958"/>
    </source>
</evidence>
<proteinExistence type="predicted"/>
<accession>A0ABS4SGK4</accession>
<sequence>MSPPLDDGIDGGTSPRAGAGNGAVGGIRFDLKLIADMVEPGSRVLDVGCGDGALLAYLARHKGVDGRGIELSMDGVHRCVTQGLSVIQGDAETDLKDYPAEAFDYVILSQTLQAMREPRTVLQSLTRIGRRAIVSVPNFGYWRIRLQLLLTGRMPVTEKLGYQWWETPNIHFCTIKDLVSLTEEMGLTIERCLIVNRAGRITGHAHSGFANLLGEQGVFLLRRT</sequence>
<evidence type="ECO:0000313" key="1">
    <source>
        <dbReference type="EMBL" id="MBP2291704.1"/>
    </source>
</evidence>
<gene>
    <name evidence="1" type="ORF">J2851_001453</name>
</gene>
<keyword evidence="2" id="KW-1185">Reference proteome</keyword>
<dbReference type="Gene3D" id="3.40.50.150">
    <property type="entry name" value="Vaccinia Virus protein VP39"/>
    <property type="match status" value="1"/>
</dbReference>
<reference evidence="1 2" key="1">
    <citation type="submission" date="2021-03" db="EMBL/GenBank/DDBJ databases">
        <title>Genomic Encyclopedia of Type Strains, Phase III (KMG-III): the genomes of soil and plant-associated and newly described type strains.</title>
        <authorList>
            <person name="Whitman W."/>
        </authorList>
    </citation>
    <scope>NUCLEOTIDE SEQUENCE [LARGE SCALE GENOMIC DNA]</scope>
    <source>
        <strain evidence="1 2">IMMIB AFH-6</strain>
    </source>
</reference>
<name>A0ABS4SGK4_9PROT</name>
<organism evidence="1 2">
    <name type="scientific">Azospirillum rugosum</name>
    <dbReference type="NCBI Taxonomy" id="416170"/>
    <lineage>
        <taxon>Bacteria</taxon>
        <taxon>Pseudomonadati</taxon>
        <taxon>Pseudomonadota</taxon>
        <taxon>Alphaproteobacteria</taxon>
        <taxon>Rhodospirillales</taxon>
        <taxon>Azospirillaceae</taxon>
        <taxon>Azospirillum</taxon>
    </lineage>
</organism>
<dbReference type="InterPro" id="IPR010743">
    <property type="entry name" value="Methionine_synth_MetW"/>
</dbReference>
<comment type="caution">
    <text evidence="1">The sequence shown here is derived from an EMBL/GenBank/DDBJ whole genome shotgun (WGS) entry which is preliminary data.</text>
</comment>
<protein>
    <submittedName>
        <fullName evidence="1">Methionine biosynthesis protein MetW</fullName>
    </submittedName>
</protein>
<dbReference type="EMBL" id="JAGINP010000004">
    <property type="protein sequence ID" value="MBP2291704.1"/>
    <property type="molecule type" value="Genomic_DNA"/>
</dbReference>